<keyword evidence="1" id="KW-0472">Membrane</keyword>
<dbReference type="HOGENOM" id="CLU_2525811_0_0_5"/>
<keyword evidence="2" id="KW-0614">Plasmid</keyword>
<keyword evidence="1" id="KW-0812">Transmembrane</keyword>
<reference evidence="2 3" key="1">
    <citation type="journal article" date="2015" name="Int. J. Syst. Evol. Microbiol.">
        <title>Description of Sphingopyxis fribergensis sp. nov. - a soil bacterium with the ability to degrade styrene and phenylacetic acid.</title>
        <authorList>
            <person name="Oelschlagel M."/>
            <person name="Ruckert C."/>
            <person name="Kalinowski J."/>
            <person name="Schmidt G."/>
            <person name="Schlomann M."/>
            <person name="Tischler D."/>
        </authorList>
    </citation>
    <scope>NUCLEOTIDE SEQUENCE [LARGE SCALE GENOMIC DNA]</scope>
    <source>
        <strain evidence="2 3">Kp5.2</strain>
        <plasmid evidence="2">pSfKp5.2</plasmid>
    </source>
</reference>
<organism evidence="2 3">
    <name type="scientific">Sphingopyxis fribergensis</name>
    <dbReference type="NCBI Taxonomy" id="1515612"/>
    <lineage>
        <taxon>Bacteria</taxon>
        <taxon>Pseudomonadati</taxon>
        <taxon>Pseudomonadota</taxon>
        <taxon>Alphaproteobacteria</taxon>
        <taxon>Sphingomonadales</taxon>
        <taxon>Sphingomonadaceae</taxon>
        <taxon>Sphingopyxis</taxon>
    </lineage>
</organism>
<gene>
    <name evidence="2" type="ORF">SKP52_23820</name>
</gene>
<evidence type="ECO:0000313" key="3">
    <source>
        <dbReference type="Proteomes" id="UP000030907"/>
    </source>
</evidence>
<dbReference type="Proteomes" id="UP000030907">
    <property type="component" value="Plasmid pSfKp5.2"/>
</dbReference>
<keyword evidence="1" id="KW-1133">Transmembrane helix</keyword>
<dbReference type="KEGG" id="sphk:SKP52_23820"/>
<name>A0A0A7PND4_9SPHN</name>
<dbReference type="EMBL" id="CP009123">
    <property type="protein sequence ID" value="AJA11606.1"/>
    <property type="molecule type" value="Genomic_DNA"/>
</dbReference>
<protein>
    <submittedName>
        <fullName evidence="2">Putative membrane protein</fullName>
    </submittedName>
</protein>
<evidence type="ECO:0000313" key="2">
    <source>
        <dbReference type="EMBL" id="AJA11606.1"/>
    </source>
</evidence>
<dbReference type="AlphaFoldDB" id="A0A0A7PND4"/>
<sequence>MAPVDRLGGAIFVLFLASQVGMIIIVNSYFAEFGPAGRFALMFAFFKALAICMILFASMAGGAMALRALRSRRVQIFEIGNGRS</sequence>
<feature type="transmembrane region" description="Helical" evidence="1">
    <location>
        <begin position="7"/>
        <end position="30"/>
    </location>
</feature>
<feature type="transmembrane region" description="Helical" evidence="1">
    <location>
        <begin position="42"/>
        <end position="66"/>
    </location>
</feature>
<geneLocation type="plasmid" evidence="2 3">
    <name>pSfKp5.2</name>
</geneLocation>
<evidence type="ECO:0000256" key="1">
    <source>
        <dbReference type="SAM" id="Phobius"/>
    </source>
</evidence>
<accession>A0A0A7PND4</accession>
<proteinExistence type="predicted"/>
<keyword evidence="3" id="KW-1185">Reference proteome</keyword>